<feature type="transmembrane region" description="Helical" evidence="8">
    <location>
        <begin position="111"/>
        <end position="135"/>
    </location>
</feature>
<reference evidence="9" key="1">
    <citation type="journal article" date="2020" name="mSystems">
        <title>Genome- and Community-Level Interaction Insights into Carbon Utilization and Element Cycling Functions of Hydrothermarchaeota in Hydrothermal Sediment.</title>
        <authorList>
            <person name="Zhou Z."/>
            <person name="Liu Y."/>
            <person name="Xu W."/>
            <person name="Pan J."/>
            <person name="Luo Z.H."/>
            <person name="Li M."/>
        </authorList>
    </citation>
    <scope>NUCLEOTIDE SEQUENCE [LARGE SCALE GENOMIC DNA]</scope>
    <source>
        <strain evidence="9">SpSt-609</strain>
    </source>
</reference>
<accession>A0A7C5RIW7</accession>
<dbReference type="GO" id="GO:0005385">
    <property type="term" value="F:zinc ion transmembrane transporter activity"/>
    <property type="evidence" value="ECO:0007669"/>
    <property type="project" value="TreeGrafter"/>
</dbReference>
<dbReference type="AlphaFoldDB" id="A0A7C5RIW7"/>
<keyword evidence="6 8" id="KW-1133">Transmembrane helix</keyword>
<dbReference type="Pfam" id="PF02535">
    <property type="entry name" value="Zip"/>
    <property type="match status" value="1"/>
</dbReference>
<dbReference type="GO" id="GO:0005886">
    <property type="term" value="C:plasma membrane"/>
    <property type="evidence" value="ECO:0007669"/>
    <property type="project" value="UniProtKB-SubCell"/>
</dbReference>
<comment type="caution">
    <text evidence="9">The sequence shown here is derived from an EMBL/GenBank/DDBJ whole genome shotgun (WGS) entry which is preliminary data.</text>
</comment>
<keyword evidence="3" id="KW-1003">Cell membrane</keyword>
<feature type="transmembrane region" description="Helical" evidence="8">
    <location>
        <begin position="44"/>
        <end position="65"/>
    </location>
</feature>
<dbReference type="PANTHER" id="PTHR11040:SF211">
    <property type="entry name" value="ZINC TRANSPORTER ZIP11"/>
    <property type="match status" value="1"/>
</dbReference>
<evidence type="ECO:0000256" key="3">
    <source>
        <dbReference type="ARBA" id="ARBA00022475"/>
    </source>
</evidence>
<evidence type="ECO:0000256" key="1">
    <source>
        <dbReference type="ARBA" id="ARBA00004651"/>
    </source>
</evidence>
<evidence type="ECO:0000313" key="9">
    <source>
        <dbReference type="EMBL" id="HGU40417.1"/>
    </source>
</evidence>
<keyword evidence="4 8" id="KW-0812">Transmembrane</keyword>
<evidence type="ECO:0000256" key="7">
    <source>
        <dbReference type="ARBA" id="ARBA00023136"/>
    </source>
</evidence>
<evidence type="ECO:0000256" key="2">
    <source>
        <dbReference type="ARBA" id="ARBA00006939"/>
    </source>
</evidence>
<keyword evidence="7 8" id="KW-0472">Membrane</keyword>
<dbReference type="InterPro" id="IPR003689">
    <property type="entry name" value="ZIP"/>
</dbReference>
<feature type="transmembrane region" description="Helical" evidence="8">
    <location>
        <begin position="12"/>
        <end position="32"/>
    </location>
</feature>
<evidence type="ECO:0000256" key="8">
    <source>
        <dbReference type="SAM" id="Phobius"/>
    </source>
</evidence>
<sequence length="250" mass="27017">MFEDYHEFLRGIILSTLAGMSTMLGIIPILLIHKKLGEMVIDALLGLAAGIMLAASAFSLTMPALEQGGPVRFIAGFLIGAVVVDLFDKFSPHEHFLKGHEGLQQRKLSKMWLFVIAIAIHNFPEGMAVGISAFTREAYNIALAIGMQNIPEGAATFIALLDAGYSYKVASLVTLITGIVEVLGGFFGTSMIYISKSLLPYMLALAAGAMVFVVSDEVIPETHLRGNERLSTYSLIFGFLIMSILDVLLS</sequence>
<name>A0A7C5RIW7_9BACT</name>
<proteinExistence type="inferred from homology"/>
<feature type="transmembrane region" description="Helical" evidence="8">
    <location>
        <begin position="172"/>
        <end position="193"/>
    </location>
</feature>
<feature type="transmembrane region" description="Helical" evidence="8">
    <location>
        <begin position="71"/>
        <end position="90"/>
    </location>
</feature>
<dbReference type="EMBL" id="DSZY01000020">
    <property type="protein sequence ID" value="HGU40417.1"/>
    <property type="molecule type" value="Genomic_DNA"/>
</dbReference>
<evidence type="ECO:0000256" key="5">
    <source>
        <dbReference type="ARBA" id="ARBA00022833"/>
    </source>
</evidence>
<feature type="transmembrane region" description="Helical" evidence="8">
    <location>
        <begin position="199"/>
        <end position="218"/>
    </location>
</feature>
<feature type="transmembrane region" description="Helical" evidence="8">
    <location>
        <begin position="141"/>
        <end position="160"/>
    </location>
</feature>
<protein>
    <submittedName>
        <fullName evidence="9">ZIP family metal transporter</fullName>
    </submittedName>
</protein>
<organism evidence="9">
    <name type="scientific">Fervidobacterium thailandense</name>
    <dbReference type="NCBI Taxonomy" id="1008305"/>
    <lineage>
        <taxon>Bacteria</taxon>
        <taxon>Thermotogati</taxon>
        <taxon>Thermotogota</taxon>
        <taxon>Thermotogae</taxon>
        <taxon>Thermotogales</taxon>
        <taxon>Fervidobacteriaceae</taxon>
        <taxon>Fervidobacterium</taxon>
    </lineage>
</organism>
<gene>
    <name evidence="9" type="ORF">ENT77_04375</name>
</gene>
<evidence type="ECO:0000256" key="4">
    <source>
        <dbReference type="ARBA" id="ARBA00022692"/>
    </source>
</evidence>
<evidence type="ECO:0000256" key="6">
    <source>
        <dbReference type="ARBA" id="ARBA00022989"/>
    </source>
</evidence>
<keyword evidence="5" id="KW-0862">Zinc</keyword>
<dbReference type="PANTHER" id="PTHR11040">
    <property type="entry name" value="ZINC/IRON TRANSPORTER"/>
    <property type="match status" value="1"/>
</dbReference>
<feature type="transmembrane region" description="Helical" evidence="8">
    <location>
        <begin position="230"/>
        <end position="249"/>
    </location>
</feature>
<comment type="subcellular location">
    <subcellularLocation>
        <location evidence="1">Cell membrane</location>
        <topology evidence="1">Multi-pass membrane protein</topology>
    </subcellularLocation>
</comment>
<comment type="similarity">
    <text evidence="2">Belongs to the ZIP transporter (TC 2.A.5) family.</text>
</comment>